<name>A0A0D2PGA0_HYPSF</name>
<reference evidence="3" key="1">
    <citation type="submission" date="2014-04" db="EMBL/GenBank/DDBJ databases">
        <title>Evolutionary Origins and Diversification of the Mycorrhizal Mutualists.</title>
        <authorList>
            <consortium name="DOE Joint Genome Institute"/>
            <consortium name="Mycorrhizal Genomics Consortium"/>
            <person name="Kohler A."/>
            <person name="Kuo A."/>
            <person name="Nagy L.G."/>
            <person name="Floudas D."/>
            <person name="Copeland A."/>
            <person name="Barry K.W."/>
            <person name="Cichocki N."/>
            <person name="Veneault-Fourrey C."/>
            <person name="LaButti K."/>
            <person name="Lindquist E.A."/>
            <person name="Lipzen A."/>
            <person name="Lundell T."/>
            <person name="Morin E."/>
            <person name="Murat C."/>
            <person name="Riley R."/>
            <person name="Ohm R."/>
            <person name="Sun H."/>
            <person name="Tunlid A."/>
            <person name="Henrissat B."/>
            <person name="Grigoriev I.V."/>
            <person name="Hibbett D.S."/>
            <person name="Martin F."/>
        </authorList>
    </citation>
    <scope>NUCLEOTIDE SEQUENCE [LARGE SCALE GENOMIC DNA]</scope>
    <source>
        <strain evidence="3">FD-334 SS-4</strain>
    </source>
</reference>
<evidence type="ECO:0000313" key="3">
    <source>
        <dbReference type="Proteomes" id="UP000054270"/>
    </source>
</evidence>
<dbReference type="AlphaFoldDB" id="A0A0D2PGA0"/>
<evidence type="ECO:0000313" key="2">
    <source>
        <dbReference type="EMBL" id="KJA29829.1"/>
    </source>
</evidence>
<proteinExistence type="predicted"/>
<dbReference type="Proteomes" id="UP000054270">
    <property type="component" value="Unassembled WGS sequence"/>
</dbReference>
<sequence>MATSNELDSMKKAFRPPTGQRRKSNHADIYHKVAPALAPTPVHPYYPGVFERTHGSWGTQLNLFDHKSEAELFSSGNHTQQGDDRPILSAPSGSASSTETLISPWLQLKHEEYSDSTALYEHLVEYPQTVDTMARLSFSISPSPPCSPDGFSVPPTPLSVRDPHIQSPHHLISARVSPSFRSLFAFSSSPHL</sequence>
<feature type="region of interest" description="Disordered" evidence="1">
    <location>
        <begin position="1"/>
        <end position="25"/>
    </location>
</feature>
<organism evidence="2 3">
    <name type="scientific">Hypholoma sublateritium (strain FD-334 SS-4)</name>
    <dbReference type="NCBI Taxonomy" id="945553"/>
    <lineage>
        <taxon>Eukaryota</taxon>
        <taxon>Fungi</taxon>
        <taxon>Dikarya</taxon>
        <taxon>Basidiomycota</taxon>
        <taxon>Agaricomycotina</taxon>
        <taxon>Agaricomycetes</taxon>
        <taxon>Agaricomycetidae</taxon>
        <taxon>Agaricales</taxon>
        <taxon>Agaricineae</taxon>
        <taxon>Strophariaceae</taxon>
        <taxon>Hypholoma</taxon>
    </lineage>
</organism>
<accession>A0A0D2PGA0</accession>
<protein>
    <submittedName>
        <fullName evidence="2">Uncharacterized protein</fullName>
    </submittedName>
</protein>
<keyword evidence="3" id="KW-1185">Reference proteome</keyword>
<evidence type="ECO:0000256" key="1">
    <source>
        <dbReference type="SAM" id="MobiDB-lite"/>
    </source>
</evidence>
<dbReference type="EMBL" id="KN817518">
    <property type="protein sequence ID" value="KJA29829.1"/>
    <property type="molecule type" value="Genomic_DNA"/>
</dbReference>
<gene>
    <name evidence="2" type="ORF">HYPSUDRAFT_239908</name>
</gene>
<feature type="region of interest" description="Disordered" evidence="1">
    <location>
        <begin position="74"/>
        <end position="94"/>
    </location>
</feature>